<organism evidence="2 3">
    <name type="scientific">Paraburkholderia ginsengisoli</name>
    <dbReference type="NCBI Taxonomy" id="311231"/>
    <lineage>
        <taxon>Bacteria</taxon>
        <taxon>Pseudomonadati</taxon>
        <taxon>Pseudomonadota</taxon>
        <taxon>Betaproteobacteria</taxon>
        <taxon>Burkholderiales</taxon>
        <taxon>Burkholderiaceae</taxon>
        <taxon>Paraburkholderia</taxon>
    </lineage>
</organism>
<evidence type="ECO:0000313" key="2">
    <source>
        <dbReference type="EMBL" id="QQC67955.1"/>
    </source>
</evidence>
<evidence type="ECO:0000256" key="1">
    <source>
        <dbReference type="ARBA" id="ARBA00023172"/>
    </source>
</evidence>
<protein>
    <submittedName>
        <fullName evidence="2">Tyrosine-type recombinase/integrase</fullName>
    </submittedName>
</protein>
<dbReference type="EMBL" id="CP066077">
    <property type="protein sequence ID" value="QQC67955.1"/>
    <property type="molecule type" value="Genomic_DNA"/>
</dbReference>
<keyword evidence="3" id="KW-1185">Reference proteome</keyword>
<keyword evidence="1" id="KW-0233">DNA recombination</keyword>
<keyword evidence="2" id="KW-0614">Plasmid</keyword>
<dbReference type="AlphaFoldDB" id="A0A7T4TCW5"/>
<dbReference type="Proteomes" id="UP000595610">
    <property type="component" value="Plasmid unnamed"/>
</dbReference>
<sequence>MRHTFGTQAIRQMPVNVVQAILGHTSLQTTSIHTRAGRQKMLEAAERYYSAGGETPAATGR</sequence>
<evidence type="ECO:0000313" key="3">
    <source>
        <dbReference type="Proteomes" id="UP000595610"/>
    </source>
</evidence>
<dbReference type="InterPro" id="IPR013762">
    <property type="entry name" value="Integrase-like_cat_sf"/>
</dbReference>
<dbReference type="GO" id="GO:0006310">
    <property type="term" value="P:DNA recombination"/>
    <property type="evidence" value="ECO:0007669"/>
    <property type="project" value="UniProtKB-KW"/>
</dbReference>
<geneLocation type="plasmid" evidence="2 3">
    <name>unnamed</name>
</geneLocation>
<accession>A0A7T4TCW5</accession>
<dbReference type="Gene3D" id="1.10.443.10">
    <property type="entry name" value="Intergrase catalytic core"/>
    <property type="match status" value="1"/>
</dbReference>
<dbReference type="SUPFAM" id="SSF56349">
    <property type="entry name" value="DNA breaking-rejoining enzymes"/>
    <property type="match status" value="1"/>
</dbReference>
<dbReference type="GO" id="GO:0015074">
    <property type="term" value="P:DNA integration"/>
    <property type="evidence" value="ECO:0007669"/>
    <property type="project" value="InterPro"/>
</dbReference>
<dbReference type="InterPro" id="IPR011010">
    <property type="entry name" value="DNA_brk_join_enz"/>
</dbReference>
<dbReference type="GO" id="GO:0003677">
    <property type="term" value="F:DNA binding"/>
    <property type="evidence" value="ECO:0007669"/>
    <property type="project" value="InterPro"/>
</dbReference>
<name>A0A7T4TCW5_9BURK</name>
<gene>
    <name evidence="2" type="ORF">I6I06_28670</name>
</gene>
<reference evidence="2 3" key="1">
    <citation type="submission" date="2020-12" db="EMBL/GenBank/DDBJ databases">
        <title>FDA dAtabase for Regulatory Grade micrObial Sequences (FDA-ARGOS): Supporting development and validation of Infectious Disease Dx tests.</title>
        <authorList>
            <person name="Nelson B."/>
            <person name="Plummer A."/>
            <person name="Tallon L."/>
            <person name="Sadzewicz L."/>
            <person name="Zhao X."/>
            <person name="Boylan J."/>
            <person name="Ott S."/>
            <person name="Bowen H."/>
            <person name="Vavikolanu K."/>
            <person name="Mehta A."/>
            <person name="Aluvathingal J."/>
            <person name="Nadendla S."/>
            <person name="Myers T."/>
            <person name="Yan Y."/>
            <person name="Sichtig H."/>
        </authorList>
    </citation>
    <scope>NUCLEOTIDE SEQUENCE [LARGE SCALE GENOMIC DNA]</scope>
    <source>
        <strain evidence="2 3">FDAARGOS_1049</strain>
        <plasmid evidence="2 3">unnamed</plasmid>
    </source>
</reference>
<dbReference type="KEGG" id="pgis:I6I06_28670"/>
<proteinExistence type="predicted"/>